<organism evidence="2 3">
    <name type="scientific">Micromonospora tulbaghiae</name>
    <dbReference type="NCBI Taxonomy" id="479978"/>
    <lineage>
        <taxon>Bacteria</taxon>
        <taxon>Bacillati</taxon>
        <taxon>Actinomycetota</taxon>
        <taxon>Actinomycetes</taxon>
        <taxon>Micromonosporales</taxon>
        <taxon>Micromonosporaceae</taxon>
        <taxon>Micromonospora</taxon>
    </lineage>
</organism>
<evidence type="ECO:0000313" key="3">
    <source>
        <dbReference type="Proteomes" id="UP000267804"/>
    </source>
</evidence>
<sequence>MNSPDDLKVFTFAELAELWKTGEDWLRRGVSARVFPHHRIANEIRFTVADAAAILASREVKPAHVPTPAEADAKRADVGRP</sequence>
<proteinExistence type="predicted"/>
<dbReference type="EMBL" id="CP024087">
    <property type="protein sequence ID" value="AYF31072.1"/>
    <property type="molecule type" value="Genomic_DNA"/>
</dbReference>
<feature type="compositionally biased region" description="Basic and acidic residues" evidence="1">
    <location>
        <begin position="71"/>
        <end position="81"/>
    </location>
</feature>
<gene>
    <name evidence="2" type="ORF">CSH63_27265</name>
</gene>
<reference evidence="2 3" key="1">
    <citation type="submission" date="2017-10" db="EMBL/GenBank/DDBJ databases">
        <title>Integration of genomic and chemical information greatly accelerates assignment of the full stereostructure of myelolactone, a potent inhibitor of myeloma from a marine-derived Micromonospora.</title>
        <authorList>
            <person name="Kim M.C."/>
            <person name="Machado H."/>
            <person name="Jensen P.R."/>
            <person name="Fenical W."/>
        </authorList>
    </citation>
    <scope>NUCLEOTIDE SEQUENCE [LARGE SCALE GENOMIC DNA]</scope>
    <source>
        <strain evidence="2 3">CNY-010</strain>
    </source>
</reference>
<evidence type="ECO:0008006" key="4">
    <source>
        <dbReference type="Google" id="ProtNLM"/>
    </source>
</evidence>
<dbReference type="RefSeq" id="WP_120572682.1">
    <property type="nucleotide sequence ID" value="NZ_CP024087.1"/>
</dbReference>
<evidence type="ECO:0000256" key="1">
    <source>
        <dbReference type="SAM" id="MobiDB-lite"/>
    </source>
</evidence>
<protein>
    <recommendedName>
        <fullName evidence="4">DNA-binding protein</fullName>
    </recommendedName>
</protein>
<name>A0A386WSZ4_9ACTN</name>
<evidence type="ECO:0000313" key="2">
    <source>
        <dbReference type="EMBL" id="AYF31072.1"/>
    </source>
</evidence>
<dbReference type="Proteomes" id="UP000267804">
    <property type="component" value="Chromosome"/>
</dbReference>
<feature type="region of interest" description="Disordered" evidence="1">
    <location>
        <begin position="61"/>
        <end position="81"/>
    </location>
</feature>
<accession>A0A386WSZ4</accession>
<dbReference type="AlphaFoldDB" id="A0A386WSZ4"/>
<dbReference type="KEGG" id="mtua:CSH63_27265"/>